<dbReference type="InterPro" id="IPR057169">
    <property type="entry name" value="DUF7847"/>
</dbReference>
<evidence type="ECO:0000256" key="2">
    <source>
        <dbReference type="SAM" id="Phobius"/>
    </source>
</evidence>
<feature type="transmembrane region" description="Helical" evidence="2">
    <location>
        <begin position="175"/>
        <end position="202"/>
    </location>
</feature>
<feature type="transmembrane region" description="Helical" evidence="2">
    <location>
        <begin position="117"/>
        <end position="138"/>
    </location>
</feature>
<dbReference type="RefSeq" id="WP_359351000.1">
    <property type="nucleotide sequence ID" value="NZ_JBEYXV010000010.1"/>
</dbReference>
<feature type="transmembrane region" description="Helical" evidence="2">
    <location>
        <begin position="317"/>
        <end position="346"/>
    </location>
</feature>
<gene>
    <name evidence="4" type="ORF">ABZ921_20535</name>
</gene>
<keyword evidence="2" id="KW-0812">Transmembrane</keyword>
<name>A0ABV3BPS6_9ACTN</name>
<dbReference type="PANTHER" id="PTHR33133">
    <property type="entry name" value="OS08G0107100 PROTEIN-RELATED"/>
    <property type="match status" value="1"/>
</dbReference>
<feature type="compositionally biased region" description="Gly residues" evidence="1">
    <location>
        <begin position="1"/>
        <end position="11"/>
    </location>
</feature>
<feature type="domain" description="DUF7847" evidence="3">
    <location>
        <begin position="96"/>
        <end position="335"/>
    </location>
</feature>
<evidence type="ECO:0000313" key="4">
    <source>
        <dbReference type="EMBL" id="MEU6823024.1"/>
    </source>
</evidence>
<dbReference type="Pfam" id="PF25231">
    <property type="entry name" value="DUF7847"/>
    <property type="match status" value="1"/>
</dbReference>
<accession>A0ABV3BPS6</accession>
<keyword evidence="5" id="KW-1185">Reference proteome</keyword>
<evidence type="ECO:0000313" key="5">
    <source>
        <dbReference type="Proteomes" id="UP001551176"/>
    </source>
</evidence>
<dbReference type="Proteomes" id="UP001551176">
    <property type="component" value="Unassembled WGS sequence"/>
</dbReference>
<keyword evidence="2" id="KW-0472">Membrane</keyword>
<evidence type="ECO:0000259" key="3">
    <source>
        <dbReference type="Pfam" id="PF25231"/>
    </source>
</evidence>
<feature type="transmembrane region" description="Helical" evidence="2">
    <location>
        <begin position="72"/>
        <end position="97"/>
    </location>
</feature>
<feature type="transmembrane region" description="Helical" evidence="2">
    <location>
        <begin position="214"/>
        <end position="242"/>
    </location>
</feature>
<feature type="region of interest" description="Disordered" evidence="1">
    <location>
        <begin position="1"/>
        <end position="47"/>
    </location>
</feature>
<reference evidence="4 5" key="1">
    <citation type="submission" date="2024-06" db="EMBL/GenBank/DDBJ databases">
        <title>The Natural Products Discovery Center: Release of the First 8490 Sequenced Strains for Exploring Actinobacteria Biosynthetic Diversity.</title>
        <authorList>
            <person name="Kalkreuter E."/>
            <person name="Kautsar S.A."/>
            <person name="Yang D."/>
            <person name="Bader C.D."/>
            <person name="Teijaro C.N."/>
            <person name="Fluegel L."/>
            <person name="Davis C.M."/>
            <person name="Simpson J.R."/>
            <person name="Lauterbach L."/>
            <person name="Steele A.D."/>
            <person name="Gui C."/>
            <person name="Meng S."/>
            <person name="Li G."/>
            <person name="Viehrig K."/>
            <person name="Ye F."/>
            <person name="Su P."/>
            <person name="Kiefer A.F."/>
            <person name="Nichols A."/>
            <person name="Cepeda A.J."/>
            <person name="Yan W."/>
            <person name="Fan B."/>
            <person name="Jiang Y."/>
            <person name="Adhikari A."/>
            <person name="Zheng C.-J."/>
            <person name="Schuster L."/>
            <person name="Cowan T.M."/>
            <person name="Smanski M.J."/>
            <person name="Chevrette M.G."/>
            <person name="De Carvalho L.P.S."/>
            <person name="Shen B."/>
        </authorList>
    </citation>
    <scope>NUCLEOTIDE SEQUENCE [LARGE SCALE GENOMIC DNA]</scope>
    <source>
        <strain evidence="4 5">NPDC046838</strain>
    </source>
</reference>
<feature type="transmembrane region" description="Helical" evidence="2">
    <location>
        <begin position="262"/>
        <end position="285"/>
    </location>
</feature>
<comment type="caution">
    <text evidence="4">The sequence shown here is derived from an EMBL/GenBank/DDBJ whole genome shotgun (WGS) entry which is preliminary data.</text>
</comment>
<feature type="compositionally biased region" description="Pro residues" evidence="1">
    <location>
        <begin position="25"/>
        <end position="45"/>
    </location>
</feature>
<protein>
    <submittedName>
        <fullName evidence="4">Oxidoreductase</fullName>
    </submittedName>
</protein>
<dbReference type="EMBL" id="JBEYXV010000010">
    <property type="protein sequence ID" value="MEU6823024.1"/>
    <property type="molecule type" value="Genomic_DNA"/>
</dbReference>
<organism evidence="4 5">
    <name type="scientific">Streptomyces atriruber</name>
    <dbReference type="NCBI Taxonomy" id="545121"/>
    <lineage>
        <taxon>Bacteria</taxon>
        <taxon>Bacillati</taxon>
        <taxon>Actinomycetota</taxon>
        <taxon>Actinomycetes</taxon>
        <taxon>Kitasatosporales</taxon>
        <taxon>Streptomycetaceae</taxon>
        <taxon>Streptomyces</taxon>
    </lineage>
</organism>
<evidence type="ECO:0000256" key="1">
    <source>
        <dbReference type="SAM" id="MobiDB-lite"/>
    </source>
</evidence>
<keyword evidence="2" id="KW-1133">Transmembrane helix</keyword>
<sequence>MPGTSGWGPQGPQGPQGPPAYGQPGWPPFPPPHGWAPPPPPPKPGVIPLAPLGVDQVLGGAFATTRRYAKPLFGTAAAAYGLLAAVMTGALLLAYAATRDDFRAMYEPGATFSWEHGRPLLIAFGTVWATGMLASLAINSFIQAACAATLHEAVLGRPTTFRAVWRRAWSRTPAVSAVTLLLALVLVLPLVAFVLLFVAFFVTLLTDSTLPFGLFFLLFLLVLPLAAWLYVTFAFAPAAAVLESAGPLTALRRSARLVRGAWWRTFGISLLAGVIVGIVSLAFRIPLQFAAPEPPVVTPDSDTSEILFDQLRSQFGLYAILGLLGTLLTQLIATVFLPLVTALLYIDRRIRREGLASSLAEASEVPR</sequence>
<dbReference type="PANTHER" id="PTHR33133:SF1">
    <property type="entry name" value="EXPRESSED PROTEIN-RELATED"/>
    <property type="match status" value="1"/>
</dbReference>
<proteinExistence type="predicted"/>